<accession>A0A413PE35</accession>
<dbReference type="RefSeq" id="WP_118083824.1">
    <property type="nucleotide sequence ID" value="NZ_QSJS01000007.1"/>
</dbReference>
<dbReference type="EMBL" id="QSEN01000025">
    <property type="protein sequence ID" value="RGZ74303.1"/>
    <property type="molecule type" value="Genomic_DNA"/>
</dbReference>
<dbReference type="Proteomes" id="UP000284835">
    <property type="component" value="Unassembled WGS sequence"/>
</dbReference>
<dbReference type="EMBL" id="QSJS01000007">
    <property type="protein sequence ID" value="RHD95025.1"/>
    <property type="molecule type" value="Genomic_DNA"/>
</dbReference>
<name>A0A413PE35_9FIRM</name>
<evidence type="ECO:0000313" key="2">
    <source>
        <dbReference type="EMBL" id="RHD95025.1"/>
    </source>
</evidence>
<dbReference type="Proteomes" id="UP000283431">
    <property type="component" value="Unassembled WGS sequence"/>
</dbReference>
<gene>
    <name evidence="2" type="ORF">DW775_06950</name>
    <name evidence="1" type="ORF">DW975_12045</name>
</gene>
<reference evidence="3 4" key="1">
    <citation type="submission" date="2018-08" db="EMBL/GenBank/DDBJ databases">
        <title>A genome reference for cultivated species of the human gut microbiota.</title>
        <authorList>
            <person name="Zou Y."/>
            <person name="Xue W."/>
            <person name="Luo G."/>
        </authorList>
    </citation>
    <scope>NUCLEOTIDE SEQUENCE [LARGE SCALE GENOMIC DNA]</scope>
    <source>
        <strain evidence="2 4">AM30-13AC</strain>
        <strain evidence="1 3">AM48-7</strain>
    </source>
</reference>
<sequence length="110" mass="13638">MNINYQYNEDNAIEKNYNNLYEMLLDVANEQDWFDCVERLEEIYERPYKMIGEYSWDDIVDAVDPDACILLHNIEKEDVIADLWEQYKYYCSEQYEQEQLRTYYIERDDR</sequence>
<dbReference type="AlphaFoldDB" id="A0A413PE35"/>
<evidence type="ECO:0000313" key="3">
    <source>
        <dbReference type="Proteomes" id="UP000283431"/>
    </source>
</evidence>
<organism evidence="1 3">
    <name type="scientific">Agathobacter rectalis</name>
    <dbReference type="NCBI Taxonomy" id="39491"/>
    <lineage>
        <taxon>Bacteria</taxon>
        <taxon>Bacillati</taxon>
        <taxon>Bacillota</taxon>
        <taxon>Clostridia</taxon>
        <taxon>Lachnospirales</taxon>
        <taxon>Lachnospiraceae</taxon>
        <taxon>Agathobacter</taxon>
    </lineage>
</organism>
<proteinExistence type="predicted"/>
<evidence type="ECO:0000313" key="4">
    <source>
        <dbReference type="Proteomes" id="UP000284835"/>
    </source>
</evidence>
<comment type="caution">
    <text evidence="1">The sequence shown here is derived from an EMBL/GenBank/DDBJ whole genome shotgun (WGS) entry which is preliminary data.</text>
</comment>
<evidence type="ECO:0000313" key="1">
    <source>
        <dbReference type="EMBL" id="RGZ74303.1"/>
    </source>
</evidence>
<protein>
    <submittedName>
        <fullName evidence="1">Uncharacterized protein</fullName>
    </submittedName>
</protein>